<dbReference type="InterPro" id="IPR016040">
    <property type="entry name" value="NAD(P)-bd_dom"/>
</dbReference>
<dbReference type="EMBL" id="QSDG01000041">
    <property type="protein sequence ID" value="RGY63641.1"/>
    <property type="molecule type" value="Genomic_DNA"/>
</dbReference>
<dbReference type="AlphaFoldDB" id="A0A413JRQ6"/>
<dbReference type="InterPro" id="IPR013445">
    <property type="entry name" value="CDP_4_6_deHydtase"/>
</dbReference>
<dbReference type="InterPro" id="IPR036291">
    <property type="entry name" value="NAD(P)-bd_dom_sf"/>
</dbReference>
<dbReference type="EC" id="4.2.1.45" evidence="2"/>
<keyword evidence="2" id="KW-0456">Lyase</keyword>
<name>A0A413JRQ6_BACFG</name>
<dbReference type="Pfam" id="PF16363">
    <property type="entry name" value="GDP_Man_Dehyd"/>
    <property type="match status" value="1"/>
</dbReference>
<accession>A0A413JRQ6</accession>
<dbReference type="Gene3D" id="3.40.50.720">
    <property type="entry name" value="NAD(P)-binding Rossmann-like Domain"/>
    <property type="match status" value="1"/>
</dbReference>
<reference evidence="2 3" key="1">
    <citation type="submission" date="2018-08" db="EMBL/GenBank/DDBJ databases">
        <title>A genome reference for cultivated species of the human gut microbiota.</title>
        <authorList>
            <person name="Zou Y."/>
            <person name="Xue W."/>
            <person name="Luo G."/>
        </authorList>
    </citation>
    <scope>NUCLEOTIDE SEQUENCE [LARGE SCALE GENOMIC DNA]</scope>
    <source>
        <strain evidence="2 3">OF01-1</strain>
    </source>
</reference>
<evidence type="ECO:0000313" key="2">
    <source>
        <dbReference type="EMBL" id="RGY63641.1"/>
    </source>
</evidence>
<organism evidence="2 3">
    <name type="scientific">Bacteroides fragilis</name>
    <dbReference type="NCBI Taxonomy" id="817"/>
    <lineage>
        <taxon>Bacteria</taxon>
        <taxon>Pseudomonadati</taxon>
        <taxon>Bacteroidota</taxon>
        <taxon>Bacteroidia</taxon>
        <taxon>Bacteroidales</taxon>
        <taxon>Bacteroidaceae</taxon>
        <taxon>Bacteroides</taxon>
    </lineage>
</organism>
<dbReference type="GO" id="GO:0047733">
    <property type="term" value="F:CDP-glucose 4,6-dehydratase activity"/>
    <property type="evidence" value="ECO:0007669"/>
    <property type="project" value="UniProtKB-EC"/>
</dbReference>
<feature type="domain" description="NAD(P)-binding" evidence="1">
    <location>
        <begin position="14"/>
        <end position="176"/>
    </location>
</feature>
<proteinExistence type="predicted"/>
<evidence type="ECO:0000259" key="1">
    <source>
        <dbReference type="Pfam" id="PF16363"/>
    </source>
</evidence>
<dbReference type="RefSeq" id="WP_005819670.1">
    <property type="nucleotide sequence ID" value="NZ_JAGJHH010000002.1"/>
</dbReference>
<protein>
    <submittedName>
        <fullName evidence="2">CDP-glucose 4,6-dehydratase</fullName>
        <ecNumber evidence="2">4.2.1.45</ecNumber>
    </submittedName>
</protein>
<comment type="caution">
    <text evidence="2">The sequence shown here is derived from an EMBL/GenBank/DDBJ whole genome shotgun (WGS) entry which is preliminary data.</text>
</comment>
<dbReference type="NCBIfam" id="TIGR02622">
    <property type="entry name" value="CDP_4_6_dhtase"/>
    <property type="match status" value="1"/>
</dbReference>
<dbReference type="SUPFAM" id="SSF51735">
    <property type="entry name" value="NAD(P)-binding Rossmann-fold domains"/>
    <property type="match status" value="1"/>
</dbReference>
<gene>
    <name evidence="2" type="primary">rfbG</name>
    <name evidence="2" type="ORF">DXA27_22840</name>
</gene>
<evidence type="ECO:0000313" key="3">
    <source>
        <dbReference type="Proteomes" id="UP000284614"/>
    </source>
</evidence>
<dbReference type="Gene3D" id="3.90.25.10">
    <property type="entry name" value="UDP-galactose 4-epimerase, domain 1"/>
    <property type="match status" value="1"/>
</dbReference>
<dbReference type="Proteomes" id="UP000284614">
    <property type="component" value="Unassembled WGS sequence"/>
</dbReference>
<dbReference type="PANTHER" id="PTHR43000">
    <property type="entry name" value="DTDP-D-GLUCOSE 4,6-DEHYDRATASE-RELATED"/>
    <property type="match status" value="1"/>
</dbReference>
<sequence length="368" mass="41989">MNLLEKSYSGKKVLITGHTGFKGTWLTTWLHALGADVYGISCDIPTSPSMFEVLKLEEKIHHYQMDIRDYDALSEVIREVKPDFVFHLAAQAIVSKSYANPRETLTTNIVGTMNVLEALRQLNFPCVAVIITSDKCYDNVEWVYGYKETDALGGKDIYSGSKGAAELVFKSYYHSFFKSERSNVRIVSVRAGNVIGGGDWALDRIVPDCMRSWSENKIVEIRSPFATRPWQHVLEPLSGYLNVGAALLEDSSLNGESFNFGPKAEVSKTVKELLEDLSVCWKYTSPMEAYTITDQVKFHEAGLLKLNCDKALFYLKWHSALDYKQLLHFTGNWYYNYYKNPIDMLEYTQQQINEYTQVAHNKGIKWAR</sequence>